<reference evidence="2 3" key="1">
    <citation type="submission" date="2018-06" db="EMBL/GenBank/DDBJ databases">
        <title>Whole genome sequencing of Candida tropicalis (genome annotated by CSBL at Korea University).</title>
        <authorList>
            <person name="Ahn J."/>
        </authorList>
    </citation>
    <scope>NUCLEOTIDE SEQUENCE [LARGE SCALE GENOMIC DNA]</scope>
    <source>
        <strain evidence="2 3">ATCC 20962</strain>
    </source>
</reference>
<feature type="region of interest" description="Disordered" evidence="1">
    <location>
        <begin position="99"/>
        <end position="124"/>
    </location>
</feature>
<organism evidence="2 3">
    <name type="scientific">Candida viswanathii</name>
    <dbReference type="NCBI Taxonomy" id="5486"/>
    <lineage>
        <taxon>Eukaryota</taxon>
        <taxon>Fungi</taxon>
        <taxon>Dikarya</taxon>
        <taxon>Ascomycota</taxon>
        <taxon>Saccharomycotina</taxon>
        <taxon>Pichiomycetes</taxon>
        <taxon>Debaryomycetaceae</taxon>
        <taxon>Candida/Lodderomyces clade</taxon>
        <taxon>Candida</taxon>
    </lineage>
</organism>
<proteinExistence type="predicted"/>
<gene>
    <name evidence="2" type="ORF">Cantr_06112</name>
</gene>
<dbReference type="Proteomes" id="UP000253472">
    <property type="component" value="Unassembled WGS sequence"/>
</dbReference>
<evidence type="ECO:0000256" key="1">
    <source>
        <dbReference type="SAM" id="MobiDB-lite"/>
    </source>
</evidence>
<keyword evidence="3" id="KW-1185">Reference proteome</keyword>
<protein>
    <submittedName>
        <fullName evidence="2">Uncharacterized protein</fullName>
    </submittedName>
</protein>
<comment type="caution">
    <text evidence="2">The sequence shown here is derived from an EMBL/GenBank/DDBJ whole genome shotgun (WGS) entry which is preliminary data.</text>
</comment>
<sequence length="124" mass="13756">MTWGGFVDVALRSGSSEFVTLSVTIHFQEAAATVQKAILARAIVQLDNQKHSHSDRHNNQQHEVISRQLETSDTEIGIPTSSYLLQIATRPEEQVIGKGKVTWPKNHKVPNSRQAAKGHLVSHK</sequence>
<evidence type="ECO:0000313" key="2">
    <source>
        <dbReference type="EMBL" id="RCK57334.1"/>
    </source>
</evidence>
<dbReference type="AlphaFoldDB" id="A0A367XUR7"/>
<dbReference type="EMBL" id="QLNQ01000028">
    <property type="protein sequence ID" value="RCK57334.1"/>
    <property type="molecule type" value="Genomic_DNA"/>
</dbReference>
<accession>A0A367XUR7</accession>
<name>A0A367XUR7_9ASCO</name>
<evidence type="ECO:0000313" key="3">
    <source>
        <dbReference type="Proteomes" id="UP000253472"/>
    </source>
</evidence>